<dbReference type="GO" id="GO:0005743">
    <property type="term" value="C:mitochondrial inner membrane"/>
    <property type="evidence" value="ECO:0007669"/>
    <property type="project" value="UniProtKB-SubCell"/>
</dbReference>
<keyword evidence="7" id="KW-0597">Phosphoprotein</keyword>
<keyword evidence="8" id="KW-0679">Respiratory chain</keyword>
<organism evidence="17">
    <name type="scientific">Arion vulgaris</name>
    <dbReference type="NCBI Taxonomy" id="1028688"/>
    <lineage>
        <taxon>Eukaryota</taxon>
        <taxon>Metazoa</taxon>
        <taxon>Spiralia</taxon>
        <taxon>Lophotrochozoa</taxon>
        <taxon>Mollusca</taxon>
        <taxon>Gastropoda</taxon>
        <taxon>Heterobranchia</taxon>
        <taxon>Euthyneura</taxon>
        <taxon>Panpulmonata</taxon>
        <taxon>Eupulmonata</taxon>
        <taxon>Stylommatophora</taxon>
        <taxon>Helicina</taxon>
        <taxon>Arionoidea</taxon>
        <taxon>Arionidae</taxon>
        <taxon>Arion</taxon>
    </lineage>
</organism>
<dbReference type="EMBL" id="HACG01004177">
    <property type="protein sequence ID" value="CEK51042.1"/>
    <property type="molecule type" value="Transcribed_RNA"/>
</dbReference>
<dbReference type="PANTHER" id="PTHR12868">
    <property type="entry name" value="NADH-UBIQUINONE OXIDOREDUCTASE B22 SUBUNIT"/>
    <property type="match status" value="1"/>
</dbReference>
<reference evidence="17" key="1">
    <citation type="submission" date="2014-12" db="EMBL/GenBank/DDBJ databases">
        <title>Insight into the proteome of Arion vulgaris.</title>
        <authorList>
            <person name="Aradska J."/>
            <person name="Bulat T."/>
            <person name="Smidak R."/>
            <person name="Sarate P."/>
            <person name="Gangsoo J."/>
            <person name="Sialana F."/>
            <person name="Bilban M."/>
            <person name="Lubec G."/>
        </authorList>
    </citation>
    <scope>NUCLEOTIDE SEQUENCE</scope>
    <source>
        <tissue evidence="17">Skin</tissue>
    </source>
</reference>
<feature type="domain" description="Complex 1 LYR protein" evidence="16">
    <location>
        <begin position="14"/>
        <end position="72"/>
    </location>
</feature>
<comment type="function">
    <text evidence="1">Accessory subunit of the mitochondrial membrane respiratory chain NADH dehydrogenase (Complex I), that is believed to be not involved in catalysis. Complex I functions in the transfer of electrons from NADH to the respiratory chain. The immediate electron acceptor for the enzyme is believed to be ubiquinone.</text>
</comment>
<evidence type="ECO:0000256" key="1">
    <source>
        <dbReference type="ARBA" id="ARBA00002920"/>
    </source>
</evidence>
<gene>
    <name evidence="17" type="primary">ORF12319</name>
</gene>
<dbReference type="InterPro" id="IPR008011">
    <property type="entry name" value="Complex1_LYR_dom"/>
</dbReference>
<keyword evidence="11" id="KW-0007">Acetylation</keyword>
<evidence type="ECO:0000256" key="6">
    <source>
        <dbReference type="ARBA" id="ARBA00022448"/>
    </source>
</evidence>
<evidence type="ECO:0000256" key="3">
    <source>
        <dbReference type="ARBA" id="ARBA00009508"/>
    </source>
</evidence>
<keyword evidence="9" id="KW-0999">Mitochondrion inner membrane</keyword>
<evidence type="ECO:0000259" key="16">
    <source>
        <dbReference type="Pfam" id="PF05347"/>
    </source>
</evidence>
<dbReference type="InterPro" id="IPR033034">
    <property type="entry name" value="NDUFB9"/>
</dbReference>
<dbReference type="GO" id="GO:0006120">
    <property type="term" value="P:mitochondrial electron transport, NADH to ubiquinone"/>
    <property type="evidence" value="ECO:0007669"/>
    <property type="project" value="InterPro"/>
</dbReference>
<sequence>MSFLQTQTLSHAKKVRILYKKAVRTLQSYYESYDRYEFRYQAVLLRARFDENKNEIDLRKSKKLLLDGQKELFLKGHAQPITFPDAPGGVGYHRHFPTPDWIVDTWHPFEKAQYPEYFALREIRKKEYIERWEKQYGKPEEDHGH</sequence>
<dbReference type="CDD" id="cd20263">
    <property type="entry name" value="Complex1_LYR_NDUFB9_LYRM3"/>
    <property type="match status" value="1"/>
</dbReference>
<dbReference type="PANTHER" id="PTHR12868:SF0">
    <property type="entry name" value="NADH DEHYDROGENASE [UBIQUINONE] 1 BETA SUBCOMPLEX SUBUNIT 9"/>
    <property type="match status" value="1"/>
</dbReference>
<proteinExistence type="inferred from homology"/>
<evidence type="ECO:0000256" key="5">
    <source>
        <dbReference type="ARBA" id="ARBA00018684"/>
    </source>
</evidence>
<evidence type="ECO:0000256" key="12">
    <source>
        <dbReference type="ARBA" id="ARBA00023128"/>
    </source>
</evidence>
<evidence type="ECO:0000256" key="10">
    <source>
        <dbReference type="ARBA" id="ARBA00022982"/>
    </source>
</evidence>
<evidence type="ECO:0000256" key="11">
    <source>
        <dbReference type="ARBA" id="ARBA00022990"/>
    </source>
</evidence>
<keyword evidence="10" id="KW-0249">Electron transport</keyword>
<comment type="subcellular location">
    <subcellularLocation>
        <location evidence="2">Mitochondrion inner membrane</location>
        <topology evidence="2">Peripheral membrane protein</topology>
        <orientation evidence="2">Matrix side</orientation>
    </subcellularLocation>
</comment>
<comment type="subunit">
    <text evidence="4">Mammalian complex I is composed of 45 different subunits.</text>
</comment>
<evidence type="ECO:0000256" key="8">
    <source>
        <dbReference type="ARBA" id="ARBA00022660"/>
    </source>
</evidence>
<keyword evidence="12" id="KW-0496">Mitochondrion</keyword>
<comment type="similarity">
    <text evidence="3">Belongs to the complex I LYR family.</text>
</comment>
<evidence type="ECO:0000256" key="13">
    <source>
        <dbReference type="ARBA" id="ARBA00023136"/>
    </source>
</evidence>
<keyword evidence="6" id="KW-0813">Transport</keyword>
<evidence type="ECO:0000256" key="4">
    <source>
        <dbReference type="ARBA" id="ARBA00011790"/>
    </source>
</evidence>
<dbReference type="InterPro" id="IPR045292">
    <property type="entry name" value="Complex1_LYR_NDUFB9_LYRM3"/>
</dbReference>
<evidence type="ECO:0000256" key="15">
    <source>
        <dbReference type="ARBA" id="ARBA00032528"/>
    </source>
</evidence>
<name>A0A0B6Y428_9EUPU</name>
<accession>A0A0B6Y428</accession>
<evidence type="ECO:0000256" key="2">
    <source>
        <dbReference type="ARBA" id="ARBA00004443"/>
    </source>
</evidence>
<dbReference type="AlphaFoldDB" id="A0A0B6Y428"/>
<evidence type="ECO:0000313" key="17">
    <source>
        <dbReference type="EMBL" id="CEK51042.1"/>
    </source>
</evidence>
<evidence type="ECO:0000256" key="7">
    <source>
        <dbReference type="ARBA" id="ARBA00022553"/>
    </source>
</evidence>
<keyword evidence="13" id="KW-0472">Membrane</keyword>
<protein>
    <recommendedName>
        <fullName evidence="5">NADH dehydrogenase [ubiquinone] 1 beta subcomplex subunit 9</fullName>
    </recommendedName>
    <alternativeName>
        <fullName evidence="14">Complex I-B22</fullName>
    </alternativeName>
    <alternativeName>
        <fullName evidence="15">NADH-ubiquinone oxidoreductase B22 subunit</fullName>
    </alternativeName>
</protein>
<evidence type="ECO:0000256" key="14">
    <source>
        <dbReference type="ARBA" id="ARBA00030192"/>
    </source>
</evidence>
<evidence type="ECO:0000256" key="9">
    <source>
        <dbReference type="ARBA" id="ARBA00022792"/>
    </source>
</evidence>
<dbReference type="Pfam" id="PF05347">
    <property type="entry name" value="Complex1_LYR"/>
    <property type="match status" value="1"/>
</dbReference>